<evidence type="ECO:0000313" key="2">
    <source>
        <dbReference type="Proteomes" id="UP001497744"/>
    </source>
</evidence>
<dbReference type="AlphaFoldDB" id="A0AAV4LS05"/>
<dbReference type="RefSeq" id="XP_067714409.1">
    <property type="nucleotide sequence ID" value="XM_067858308.1"/>
</dbReference>
<organism evidence="1 2">
    <name type="scientific">Babesia caballi</name>
    <dbReference type="NCBI Taxonomy" id="5871"/>
    <lineage>
        <taxon>Eukaryota</taxon>
        <taxon>Sar</taxon>
        <taxon>Alveolata</taxon>
        <taxon>Apicomplexa</taxon>
        <taxon>Aconoidasida</taxon>
        <taxon>Piroplasmida</taxon>
        <taxon>Babesiidae</taxon>
        <taxon>Babesia</taxon>
    </lineage>
</organism>
<name>A0AAV4LS05_BABCB</name>
<accession>A0AAV4LS05</accession>
<reference evidence="1 2" key="1">
    <citation type="submission" date="2021-06" db="EMBL/GenBank/DDBJ databases">
        <title>Genome sequence of Babesia caballi.</title>
        <authorList>
            <person name="Yamagishi J."/>
            <person name="Kidaka T."/>
            <person name="Ochi A."/>
        </authorList>
    </citation>
    <scope>NUCLEOTIDE SEQUENCE [LARGE SCALE GENOMIC DNA]</scope>
    <source>
        <strain evidence="1">USDA-D6B2</strain>
    </source>
</reference>
<comment type="caution">
    <text evidence="1">The sequence shown here is derived from an EMBL/GenBank/DDBJ whole genome shotgun (WGS) entry which is preliminary data.</text>
</comment>
<dbReference type="Proteomes" id="UP001497744">
    <property type="component" value="Unassembled WGS sequence"/>
</dbReference>
<dbReference type="GeneID" id="94193821"/>
<evidence type="ECO:0000313" key="1">
    <source>
        <dbReference type="EMBL" id="GIX62340.1"/>
    </source>
</evidence>
<gene>
    <name evidence="1" type="ORF">BcabD6B2_17750</name>
</gene>
<sequence length="264" mass="28602">MVSKRNWSPLMVPMVSEWLEDRRDRGFRFVLPACKASSVAVSVALRRCDVRWELSGRRKAALCMRASRSHESALIGSNELTQDMGVHQALDVDGVVADAGHAEYLVPGAHLLREEPLLVADLEVGLGGARAALDLDEHLLAAVRADGEVVGQAALVVLVVPKQPQAVAGQLRLQHLLEQLVHELLAQVANGAVAQGVGVGAAGFERAQLLFHLGWVREPFGLDELEHGDAGDDLLQIVVEDQHASQRPRDVLVAHGLSIKQVYF</sequence>
<dbReference type="EMBL" id="BPLF01000001">
    <property type="protein sequence ID" value="GIX62340.1"/>
    <property type="molecule type" value="Genomic_DNA"/>
</dbReference>
<keyword evidence="2" id="KW-1185">Reference proteome</keyword>
<proteinExistence type="predicted"/>
<protein>
    <submittedName>
        <fullName evidence="1">Uncharacterized protein</fullName>
    </submittedName>
</protein>